<evidence type="ECO:0000313" key="1">
    <source>
        <dbReference type="EMBL" id="NLR68526.1"/>
    </source>
</evidence>
<dbReference type="EMBL" id="JABAIA010000004">
    <property type="protein sequence ID" value="NLR68526.1"/>
    <property type="molecule type" value="Genomic_DNA"/>
</dbReference>
<dbReference type="Proteomes" id="UP000570474">
    <property type="component" value="Unassembled WGS sequence"/>
</dbReference>
<dbReference type="AlphaFoldDB" id="A0A847S0N4"/>
<reference evidence="1 2" key="1">
    <citation type="submission" date="2020-04" db="EMBL/GenBank/DDBJ databases">
        <authorList>
            <person name="Yin C."/>
        </authorList>
    </citation>
    <scope>NUCLEOTIDE SEQUENCE [LARGE SCALE GENOMIC DNA]</scope>
    <source>
        <strain evidence="1 2">Ae27</strain>
    </source>
</reference>
<comment type="caution">
    <text evidence="1">The sequence shown here is derived from an EMBL/GenBank/DDBJ whole genome shotgun (WGS) entry which is preliminary data.</text>
</comment>
<gene>
    <name evidence="1" type="ORF">HGH92_29750</name>
</gene>
<keyword evidence="2" id="KW-1185">Reference proteome</keyword>
<organism evidence="1 2">
    <name type="scientific">Chitinophaga varians</name>
    <dbReference type="NCBI Taxonomy" id="2202339"/>
    <lineage>
        <taxon>Bacteria</taxon>
        <taxon>Pseudomonadati</taxon>
        <taxon>Bacteroidota</taxon>
        <taxon>Chitinophagia</taxon>
        <taxon>Chitinophagales</taxon>
        <taxon>Chitinophagaceae</taxon>
        <taxon>Chitinophaga</taxon>
    </lineage>
</organism>
<accession>A0A847S0N4</accession>
<name>A0A847S0N4_9BACT</name>
<evidence type="ECO:0000313" key="2">
    <source>
        <dbReference type="Proteomes" id="UP000570474"/>
    </source>
</evidence>
<protein>
    <submittedName>
        <fullName evidence="1">Uncharacterized protein</fullName>
    </submittedName>
</protein>
<proteinExistence type="predicted"/>
<dbReference type="RefSeq" id="WP_168874493.1">
    <property type="nucleotide sequence ID" value="NZ_JABAIA010000004.1"/>
</dbReference>
<sequence length="131" mass="15067">MGDFKELQESLMWLGFNEQQVMHLGSSAECYGDKPPILLYTSRPAIGFIRCRFEFKPSGKDGRQLIVHLSLLGDSGKWVELIGRIFPDNLSIQEIMAQLKITFPAIIELNKPLYCSNAARRVTRHHKRRHL</sequence>